<name>H5SK88_9CHLR</name>
<dbReference type="EMBL" id="AP011752">
    <property type="protein sequence ID" value="BAL56574.1"/>
    <property type="molecule type" value="Genomic_DNA"/>
</dbReference>
<dbReference type="GO" id="GO:0016301">
    <property type="term" value="F:kinase activity"/>
    <property type="evidence" value="ECO:0007669"/>
    <property type="project" value="UniProtKB-KW"/>
</dbReference>
<dbReference type="GO" id="GO:0004749">
    <property type="term" value="F:ribose phosphate diphosphokinase activity"/>
    <property type="evidence" value="ECO:0007669"/>
    <property type="project" value="UniProtKB-EC"/>
</dbReference>
<organism evidence="11">
    <name type="scientific">uncultured Chloroflexota bacterium</name>
    <dbReference type="NCBI Taxonomy" id="166587"/>
    <lineage>
        <taxon>Bacteria</taxon>
        <taxon>Bacillati</taxon>
        <taxon>Chloroflexota</taxon>
        <taxon>environmental samples</taxon>
    </lineage>
</organism>
<protein>
    <recommendedName>
        <fullName evidence="1">ribose-phosphate diphosphokinase</fullName>
        <ecNumber evidence="1">2.7.6.1</ecNumber>
    </recommendedName>
</protein>
<dbReference type="FunFam" id="3.40.50.2020:FF:000007">
    <property type="entry name" value="Ribose-phosphate pyrophosphokinase"/>
    <property type="match status" value="1"/>
</dbReference>
<keyword evidence="5" id="KW-0547">Nucleotide-binding</keyword>
<evidence type="ECO:0000256" key="9">
    <source>
        <dbReference type="ARBA" id="ARBA00049535"/>
    </source>
</evidence>
<dbReference type="Pfam" id="PF13793">
    <property type="entry name" value="Pribosyltran_N"/>
    <property type="match status" value="1"/>
</dbReference>
<evidence type="ECO:0000256" key="8">
    <source>
        <dbReference type="ARBA" id="ARBA00022842"/>
    </source>
</evidence>
<dbReference type="Gene3D" id="3.40.50.2020">
    <property type="match status" value="2"/>
</dbReference>
<dbReference type="SUPFAM" id="SSF53271">
    <property type="entry name" value="PRTase-like"/>
    <property type="match status" value="1"/>
</dbReference>
<dbReference type="AlphaFoldDB" id="H5SK88"/>
<sequence>MKIYGSIKLFGGSGSPELAQEIANYLGLELCEREIIEFPNENLFVKLKQSVRGQDTYVIQHTASPVHRNLMELLILIQTLRLDSAARITAVVPYLCYGRSDKKDQPRVPITARLVADMIEVAGADRYITLDPHAGQIQGFFSIPGDVLTASHLIIAHIRQKLLPDLVDPVVVAADLGFAKRGRNYAAALNLPIAFVEKRRIANEARAEALTLIGEVEGRDVIIVDDEVDTGGSIAQATMVAKEHGARRIYLVFVHPVLSLNAAERLAALPVEGIITTNTIPIPPEKMRYLKDKLTVLSVAPLLAEVILRAHEGRSVGEMFNE</sequence>
<evidence type="ECO:0000259" key="10">
    <source>
        <dbReference type="Pfam" id="PF13793"/>
    </source>
</evidence>
<dbReference type="SMART" id="SM01400">
    <property type="entry name" value="Pribosyltran_N"/>
    <property type="match status" value="1"/>
</dbReference>
<dbReference type="NCBIfam" id="TIGR01251">
    <property type="entry name" value="ribP_PPkin"/>
    <property type="match status" value="1"/>
</dbReference>
<keyword evidence="2" id="KW-0808">Transferase</keyword>
<keyword evidence="7" id="KW-0067">ATP-binding</keyword>
<dbReference type="GO" id="GO:0006164">
    <property type="term" value="P:purine nucleotide biosynthetic process"/>
    <property type="evidence" value="ECO:0007669"/>
    <property type="project" value="TreeGrafter"/>
</dbReference>
<keyword evidence="6 11" id="KW-0418">Kinase</keyword>
<dbReference type="PANTHER" id="PTHR10210">
    <property type="entry name" value="RIBOSE-PHOSPHATE DIPHOSPHOKINASE FAMILY MEMBER"/>
    <property type="match status" value="1"/>
</dbReference>
<dbReference type="InterPro" id="IPR005946">
    <property type="entry name" value="Rib-P_diPkinase"/>
</dbReference>
<dbReference type="NCBIfam" id="NF002320">
    <property type="entry name" value="PRK01259.1"/>
    <property type="match status" value="1"/>
</dbReference>
<dbReference type="InterPro" id="IPR029099">
    <property type="entry name" value="Pribosyltran_N"/>
</dbReference>
<dbReference type="CDD" id="cd06223">
    <property type="entry name" value="PRTases_typeI"/>
    <property type="match status" value="1"/>
</dbReference>
<dbReference type="GO" id="GO:0005737">
    <property type="term" value="C:cytoplasm"/>
    <property type="evidence" value="ECO:0007669"/>
    <property type="project" value="TreeGrafter"/>
</dbReference>
<comment type="catalytic activity">
    <reaction evidence="9">
        <text>D-ribose 5-phosphate + ATP = 5-phospho-alpha-D-ribose 1-diphosphate + AMP + H(+)</text>
        <dbReference type="Rhea" id="RHEA:15609"/>
        <dbReference type="ChEBI" id="CHEBI:15378"/>
        <dbReference type="ChEBI" id="CHEBI:30616"/>
        <dbReference type="ChEBI" id="CHEBI:58017"/>
        <dbReference type="ChEBI" id="CHEBI:78346"/>
        <dbReference type="ChEBI" id="CHEBI:456215"/>
        <dbReference type="EC" id="2.7.6.1"/>
    </reaction>
</comment>
<dbReference type="Pfam" id="PF14572">
    <property type="entry name" value="Pribosyl_synth"/>
    <property type="match status" value="1"/>
</dbReference>
<proteinExistence type="predicted"/>
<dbReference type="InterPro" id="IPR000836">
    <property type="entry name" value="PRTase_dom"/>
</dbReference>
<reference evidence="11" key="2">
    <citation type="journal article" date="2012" name="PLoS ONE">
        <title>A Deeply Branching Thermophilic Bacterium with an Ancient Acetyl-CoA Pathway Dominates a Subsurface Ecosystem.</title>
        <authorList>
            <person name="Takami H."/>
            <person name="Noguchi H."/>
            <person name="Takaki Y."/>
            <person name="Uchiyama I."/>
            <person name="Toyoda A."/>
            <person name="Nishi S."/>
            <person name="Chee G.-J."/>
            <person name="Arai W."/>
            <person name="Nunoura T."/>
            <person name="Itoh T."/>
            <person name="Hattori M."/>
            <person name="Takai K."/>
        </authorList>
    </citation>
    <scope>NUCLEOTIDE SEQUENCE</scope>
</reference>
<evidence type="ECO:0000256" key="6">
    <source>
        <dbReference type="ARBA" id="ARBA00022777"/>
    </source>
</evidence>
<dbReference type="PANTHER" id="PTHR10210:SF41">
    <property type="entry name" value="RIBOSE-PHOSPHATE PYROPHOSPHOKINASE 1, CHLOROPLASTIC"/>
    <property type="match status" value="1"/>
</dbReference>
<gene>
    <name evidence="11" type="ORF">HGMM_F40G09C21</name>
</gene>
<keyword evidence="4" id="KW-0545">Nucleotide biosynthesis</keyword>
<dbReference type="GO" id="GO:0002189">
    <property type="term" value="C:ribose phosphate diphosphokinase complex"/>
    <property type="evidence" value="ECO:0007669"/>
    <property type="project" value="TreeGrafter"/>
</dbReference>
<dbReference type="GO" id="GO:0005524">
    <property type="term" value="F:ATP binding"/>
    <property type="evidence" value="ECO:0007669"/>
    <property type="project" value="UniProtKB-KW"/>
</dbReference>
<feature type="domain" description="Ribose-phosphate pyrophosphokinase N-terminal" evidence="10">
    <location>
        <begin position="7"/>
        <end position="123"/>
    </location>
</feature>
<evidence type="ECO:0000256" key="4">
    <source>
        <dbReference type="ARBA" id="ARBA00022727"/>
    </source>
</evidence>
<evidence type="ECO:0000313" key="11">
    <source>
        <dbReference type="EMBL" id="BAL56574.1"/>
    </source>
</evidence>
<dbReference type="EC" id="2.7.6.1" evidence="1"/>
<accession>H5SK88</accession>
<dbReference type="GO" id="GO:0000287">
    <property type="term" value="F:magnesium ion binding"/>
    <property type="evidence" value="ECO:0007669"/>
    <property type="project" value="InterPro"/>
</dbReference>
<evidence type="ECO:0000256" key="2">
    <source>
        <dbReference type="ARBA" id="ARBA00022679"/>
    </source>
</evidence>
<keyword evidence="3" id="KW-0479">Metal-binding</keyword>
<dbReference type="InterPro" id="IPR029057">
    <property type="entry name" value="PRTase-like"/>
</dbReference>
<evidence type="ECO:0000256" key="1">
    <source>
        <dbReference type="ARBA" id="ARBA00013247"/>
    </source>
</evidence>
<evidence type="ECO:0000256" key="7">
    <source>
        <dbReference type="ARBA" id="ARBA00022840"/>
    </source>
</evidence>
<keyword evidence="8" id="KW-0460">Magnesium</keyword>
<dbReference type="GO" id="GO:0006015">
    <property type="term" value="P:5-phosphoribose 1-diphosphate biosynthetic process"/>
    <property type="evidence" value="ECO:0007669"/>
    <property type="project" value="TreeGrafter"/>
</dbReference>
<evidence type="ECO:0000256" key="5">
    <source>
        <dbReference type="ARBA" id="ARBA00022741"/>
    </source>
</evidence>
<evidence type="ECO:0000256" key="3">
    <source>
        <dbReference type="ARBA" id="ARBA00022723"/>
    </source>
</evidence>
<reference evidence="11" key="1">
    <citation type="journal article" date="2005" name="Environ. Microbiol.">
        <title>Genetic and functional properties of uncultivated thermophilic crenarchaeotes from a subsurface gold mine as revealed by analysis of genome fragments.</title>
        <authorList>
            <person name="Nunoura T."/>
            <person name="Hirayama H."/>
            <person name="Takami H."/>
            <person name="Oida H."/>
            <person name="Nishi S."/>
            <person name="Shimamura S."/>
            <person name="Suzuki Y."/>
            <person name="Inagaki F."/>
            <person name="Takai K."/>
            <person name="Nealson K.H."/>
            <person name="Horikoshi K."/>
        </authorList>
    </citation>
    <scope>NUCLEOTIDE SEQUENCE</scope>
</reference>